<keyword evidence="4" id="KW-0808">Transferase</keyword>
<dbReference type="InterPro" id="IPR005069">
    <property type="entry name" value="Nucl-diP-sugar_transferase"/>
</dbReference>
<comment type="similarity">
    <text evidence="1">Belongs to the TBCA family.</text>
</comment>
<dbReference type="EMBL" id="CACSLK010034598">
    <property type="protein sequence ID" value="CAA0842455.1"/>
    <property type="molecule type" value="Genomic_DNA"/>
</dbReference>
<dbReference type="GO" id="GO:0048487">
    <property type="term" value="F:beta-tubulin binding"/>
    <property type="evidence" value="ECO:0007669"/>
    <property type="project" value="InterPro"/>
</dbReference>
<dbReference type="InterPro" id="IPR036126">
    <property type="entry name" value="TBCA_sf"/>
</dbReference>
<dbReference type="AlphaFoldDB" id="A0A9N7NTA0"/>
<dbReference type="PANTHER" id="PTHR46038">
    <property type="entry name" value="EXPRESSED PROTEIN-RELATED"/>
    <property type="match status" value="1"/>
</dbReference>
<evidence type="ECO:0000313" key="5">
    <source>
        <dbReference type="Proteomes" id="UP001153555"/>
    </source>
</evidence>
<dbReference type="Proteomes" id="UP001153555">
    <property type="component" value="Unassembled WGS sequence"/>
</dbReference>
<protein>
    <submittedName>
        <fullName evidence="4">Nucleotide-diphospho-sugar transferase family protein</fullName>
    </submittedName>
</protein>
<sequence length="323" mass="36871">MVKKDDLQIALEKASMANKTLIVAFVNKAYVEPHEDEYPTMLDLFLEGFWAGEGTGPLLGHLLVVSMDRAAHRRCEFRRLNCYELPPVGGGDFAGEKVYMSDGFIEMMWRRTRFLLEVLNRGFSFVFTDTDVLWLRNPFTRLMINTENTLDIQISTDRFNGNSTSEKNPINTGFYFVRSNKNTISLFQTWYNTRKNLTGLKEQDVLANLIRDGIFTRLGLRIEYLDTLYFSGFCKDSRDIELVATVHANCCRSIAAKVADLKRENVLAESRMMVPDCRKRLESALTDLKGTLAELEESGEQGGSEYNDARIIVSEVSLETFLK</sequence>
<dbReference type="SUPFAM" id="SSF46988">
    <property type="entry name" value="Tubulin chaperone cofactor A"/>
    <property type="match status" value="1"/>
</dbReference>
<proteinExistence type="inferred from homology"/>
<dbReference type="Pfam" id="PF03407">
    <property type="entry name" value="Nucleotid_trans"/>
    <property type="match status" value="1"/>
</dbReference>
<comment type="caution">
    <text evidence="4">The sequence shown here is derived from an EMBL/GenBank/DDBJ whole genome shotgun (WGS) entry which is preliminary data.</text>
</comment>
<feature type="domain" description="Nucleotide-diphospho-sugar transferase" evidence="3">
    <location>
        <begin position="59"/>
        <end position="261"/>
    </location>
</feature>
<dbReference type="GO" id="GO:0007021">
    <property type="term" value="P:tubulin complex assembly"/>
    <property type="evidence" value="ECO:0007669"/>
    <property type="project" value="InterPro"/>
</dbReference>
<dbReference type="GO" id="GO:0016740">
    <property type="term" value="F:transferase activity"/>
    <property type="evidence" value="ECO:0007669"/>
    <property type="project" value="UniProtKB-KW"/>
</dbReference>
<dbReference type="PANTHER" id="PTHR46038:SF12">
    <property type="entry name" value="OS03G0731800 PROTEIN"/>
    <property type="match status" value="1"/>
</dbReference>
<dbReference type="GO" id="GO:0007023">
    <property type="term" value="P:post-chaperonin tubulin folding pathway"/>
    <property type="evidence" value="ECO:0007669"/>
    <property type="project" value="InterPro"/>
</dbReference>
<dbReference type="Pfam" id="PF02970">
    <property type="entry name" value="TBCA"/>
    <property type="match status" value="1"/>
</dbReference>
<dbReference type="Gene3D" id="1.20.58.90">
    <property type="match status" value="1"/>
</dbReference>
<accession>A0A9N7NTA0</accession>
<evidence type="ECO:0000259" key="3">
    <source>
        <dbReference type="Pfam" id="PF03407"/>
    </source>
</evidence>
<name>A0A9N7NTA0_STRHE</name>
<keyword evidence="5" id="KW-1185">Reference proteome</keyword>
<keyword evidence="2" id="KW-0143">Chaperone</keyword>
<evidence type="ECO:0000313" key="4">
    <source>
        <dbReference type="EMBL" id="CAA0842455.1"/>
    </source>
</evidence>
<gene>
    <name evidence="4" type="ORF">SHERM_08317</name>
</gene>
<dbReference type="InterPro" id="IPR044821">
    <property type="entry name" value="At1g28695/At4g15970-like"/>
</dbReference>
<dbReference type="InterPro" id="IPR004226">
    <property type="entry name" value="TBCA"/>
</dbReference>
<dbReference type="OrthoDB" id="540503at2759"/>
<organism evidence="4 5">
    <name type="scientific">Striga hermonthica</name>
    <name type="common">Purple witchweed</name>
    <name type="synonym">Buchnera hermonthica</name>
    <dbReference type="NCBI Taxonomy" id="68872"/>
    <lineage>
        <taxon>Eukaryota</taxon>
        <taxon>Viridiplantae</taxon>
        <taxon>Streptophyta</taxon>
        <taxon>Embryophyta</taxon>
        <taxon>Tracheophyta</taxon>
        <taxon>Spermatophyta</taxon>
        <taxon>Magnoliopsida</taxon>
        <taxon>eudicotyledons</taxon>
        <taxon>Gunneridae</taxon>
        <taxon>Pentapetalae</taxon>
        <taxon>asterids</taxon>
        <taxon>lamiids</taxon>
        <taxon>Lamiales</taxon>
        <taxon>Orobanchaceae</taxon>
        <taxon>Buchnereae</taxon>
        <taxon>Striga</taxon>
    </lineage>
</organism>
<evidence type="ECO:0000256" key="2">
    <source>
        <dbReference type="ARBA" id="ARBA00023186"/>
    </source>
</evidence>
<evidence type="ECO:0000256" key="1">
    <source>
        <dbReference type="ARBA" id="ARBA00006806"/>
    </source>
</evidence>
<reference evidence="4" key="1">
    <citation type="submission" date="2019-12" db="EMBL/GenBank/DDBJ databases">
        <authorList>
            <person name="Scholes J."/>
        </authorList>
    </citation>
    <scope>NUCLEOTIDE SEQUENCE</scope>
</reference>